<gene>
    <name evidence="1" type="ORF">RJT34_30260</name>
</gene>
<evidence type="ECO:0000313" key="2">
    <source>
        <dbReference type="Proteomes" id="UP001359559"/>
    </source>
</evidence>
<comment type="caution">
    <text evidence="1">The sequence shown here is derived from an EMBL/GenBank/DDBJ whole genome shotgun (WGS) entry which is preliminary data.</text>
</comment>
<dbReference type="EMBL" id="JAYKXN010000008">
    <property type="protein sequence ID" value="KAK7262684.1"/>
    <property type="molecule type" value="Genomic_DNA"/>
</dbReference>
<dbReference type="Proteomes" id="UP001359559">
    <property type="component" value="Unassembled WGS sequence"/>
</dbReference>
<evidence type="ECO:0000313" key="1">
    <source>
        <dbReference type="EMBL" id="KAK7262684.1"/>
    </source>
</evidence>
<protein>
    <submittedName>
        <fullName evidence="1">Uncharacterized protein</fullName>
    </submittedName>
</protein>
<proteinExistence type="predicted"/>
<keyword evidence="2" id="KW-1185">Reference proteome</keyword>
<dbReference type="AlphaFoldDB" id="A0AAN9ET34"/>
<reference evidence="1 2" key="1">
    <citation type="submission" date="2024-01" db="EMBL/GenBank/DDBJ databases">
        <title>The genomes of 5 underutilized Papilionoideae crops provide insights into root nodulation and disease resistance.</title>
        <authorList>
            <person name="Yuan L."/>
        </authorList>
    </citation>
    <scope>NUCLEOTIDE SEQUENCE [LARGE SCALE GENOMIC DNA]</scope>
    <source>
        <strain evidence="1">LY-2023</strain>
        <tissue evidence="1">Leaf</tissue>
    </source>
</reference>
<accession>A0AAN9ET34</accession>
<name>A0AAN9ET34_CLITE</name>
<sequence>MGCGYGNFKSKGRKFVLRIKASEETMKTSQTLAAGTAVATEERGKRLGSSAQKSGCFWYSPRKKSKKKSKEILGVVNDFGSDELVLDFGSLDG</sequence>
<organism evidence="1 2">
    <name type="scientific">Clitoria ternatea</name>
    <name type="common">Butterfly pea</name>
    <dbReference type="NCBI Taxonomy" id="43366"/>
    <lineage>
        <taxon>Eukaryota</taxon>
        <taxon>Viridiplantae</taxon>
        <taxon>Streptophyta</taxon>
        <taxon>Embryophyta</taxon>
        <taxon>Tracheophyta</taxon>
        <taxon>Spermatophyta</taxon>
        <taxon>Magnoliopsida</taxon>
        <taxon>eudicotyledons</taxon>
        <taxon>Gunneridae</taxon>
        <taxon>Pentapetalae</taxon>
        <taxon>rosids</taxon>
        <taxon>fabids</taxon>
        <taxon>Fabales</taxon>
        <taxon>Fabaceae</taxon>
        <taxon>Papilionoideae</taxon>
        <taxon>50 kb inversion clade</taxon>
        <taxon>NPAAA clade</taxon>
        <taxon>indigoferoid/millettioid clade</taxon>
        <taxon>Phaseoleae</taxon>
        <taxon>Clitoria</taxon>
    </lineage>
</organism>